<dbReference type="GO" id="GO:0004252">
    <property type="term" value="F:serine-type endopeptidase activity"/>
    <property type="evidence" value="ECO:0007669"/>
    <property type="project" value="InterPro"/>
</dbReference>
<comment type="subcellular location">
    <subcellularLocation>
        <location evidence="1">Membrane</location>
        <topology evidence="1">Multi-pass membrane protein</topology>
    </subcellularLocation>
</comment>
<evidence type="ECO:0000256" key="4">
    <source>
        <dbReference type="ARBA" id="ARBA00022801"/>
    </source>
</evidence>
<comment type="similarity">
    <text evidence="2">Belongs to the peptidase S54 family.</text>
</comment>
<evidence type="ECO:0000256" key="6">
    <source>
        <dbReference type="ARBA" id="ARBA00023136"/>
    </source>
</evidence>
<keyword evidence="10" id="KW-1185">Reference proteome</keyword>
<dbReference type="RefSeq" id="WP_035339886.1">
    <property type="nucleotide sequence ID" value="NZ_BAUU01000001.1"/>
</dbReference>
<evidence type="ECO:0000313" key="10">
    <source>
        <dbReference type="Proteomes" id="UP000018895"/>
    </source>
</evidence>
<evidence type="ECO:0000256" key="5">
    <source>
        <dbReference type="ARBA" id="ARBA00022989"/>
    </source>
</evidence>
<dbReference type="Pfam" id="PF01694">
    <property type="entry name" value="Rhomboid"/>
    <property type="match status" value="1"/>
</dbReference>
<name>W4QA88_9BACI</name>
<dbReference type="EMBL" id="BAUU01000001">
    <property type="protein sequence ID" value="GAE28892.1"/>
    <property type="molecule type" value="Genomic_DNA"/>
</dbReference>
<keyword evidence="5 7" id="KW-1133">Transmembrane helix</keyword>
<feature type="transmembrane region" description="Helical" evidence="7">
    <location>
        <begin position="64"/>
        <end position="84"/>
    </location>
</feature>
<keyword evidence="4" id="KW-0378">Hydrolase</keyword>
<dbReference type="Proteomes" id="UP000018895">
    <property type="component" value="Unassembled WGS sequence"/>
</dbReference>
<dbReference type="InterPro" id="IPR022764">
    <property type="entry name" value="Peptidase_S54_rhomboid_dom"/>
</dbReference>
<feature type="domain" description="Peptidase S54 rhomboid" evidence="8">
    <location>
        <begin position="55"/>
        <end position="190"/>
    </location>
</feature>
<feature type="transmembrane region" description="Helical" evidence="7">
    <location>
        <begin position="226"/>
        <end position="245"/>
    </location>
</feature>
<keyword evidence="3 7" id="KW-0812">Transmembrane</keyword>
<accession>W4QA88</accession>
<reference evidence="9" key="1">
    <citation type="journal article" date="2014" name="Genome Announc.">
        <title>Draft Genome Sequences of Three Alkaliphilic Bacillus Strains, Bacillus wakoensis JCM 9140T, Bacillus akibai JCM 9157T, and Bacillus hemicellulosilyticus JCM 9152T.</title>
        <authorList>
            <person name="Yuki M."/>
            <person name="Oshima K."/>
            <person name="Suda W."/>
            <person name="Oshida Y."/>
            <person name="Kitamura K."/>
            <person name="Iida T."/>
            <person name="Hattori M."/>
            <person name="Ohkuma M."/>
        </authorList>
    </citation>
    <scope>NUCLEOTIDE SEQUENCE [LARGE SCALE GENOMIC DNA]</scope>
    <source>
        <strain evidence="9">JCM 9152</strain>
    </source>
</reference>
<evidence type="ECO:0000256" key="2">
    <source>
        <dbReference type="ARBA" id="ARBA00009045"/>
    </source>
</evidence>
<feature type="transmembrane region" description="Helical" evidence="7">
    <location>
        <begin position="21"/>
        <end position="44"/>
    </location>
</feature>
<dbReference type="AlphaFoldDB" id="W4QA88"/>
<dbReference type="InterPro" id="IPR035952">
    <property type="entry name" value="Rhomboid-like_sf"/>
</dbReference>
<evidence type="ECO:0000256" key="7">
    <source>
        <dbReference type="SAM" id="Phobius"/>
    </source>
</evidence>
<proteinExistence type="inferred from homology"/>
<feature type="transmembrane region" description="Helical" evidence="7">
    <location>
        <begin position="96"/>
        <end position="114"/>
    </location>
</feature>
<evidence type="ECO:0000259" key="8">
    <source>
        <dbReference type="Pfam" id="PF01694"/>
    </source>
</evidence>
<feature type="transmembrane region" description="Helical" evidence="7">
    <location>
        <begin position="150"/>
        <end position="168"/>
    </location>
</feature>
<evidence type="ECO:0000256" key="1">
    <source>
        <dbReference type="ARBA" id="ARBA00004141"/>
    </source>
</evidence>
<dbReference type="STRING" id="1236971.JCM9152_229"/>
<dbReference type="InterPro" id="IPR050925">
    <property type="entry name" value="Rhomboid_protease_S54"/>
</dbReference>
<dbReference type="PANTHER" id="PTHR43731">
    <property type="entry name" value="RHOMBOID PROTEASE"/>
    <property type="match status" value="1"/>
</dbReference>
<keyword evidence="6 7" id="KW-0472">Membrane</keyword>
<dbReference type="Gene3D" id="1.20.1540.10">
    <property type="entry name" value="Rhomboid-like"/>
    <property type="match status" value="1"/>
</dbReference>
<evidence type="ECO:0000256" key="3">
    <source>
        <dbReference type="ARBA" id="ARBA00022692"/>
    </source>
</evidence>
<protein>
    <submittedName>
        <fullName evidence="9">Rhomboid family protein</fullName>
    </submittedName>
</protein>
<feature type="transmembrane region" description="Helical" evidence="7">
    <location>
        <begin position="120"/>
        <end position="138"/>
    </location>
</feature>
<dbReference type="PANTHER" id="PTHR43731:SF14">
    <property type="entry name" value="PRESENILIN-ASSOCIATED RHOMBOID-LIKE PROTEIN, MITOCHONDRIAL"/>
    <property type="match status" value="1"/>
</dbReference>
<dbReference type="GO" id="GO:0016020">
    <property type="term" value="C:membrane"/>
    <property type="evidence" value="ECO:0007669"/>
    <property type="project" value="UniProtKB-SubCell"/>
</dbReference>
<sequence length="248" mass="28037">MFIRHESFYSFRKNYPVITTLAAIHLILFAWMNFLPFGGWIQYFGVGFNLAVANGEYWRLVTPIFLHLSLTHVVFNTFSLVIFGPAAEKMLGSVKFIIFYLLTGIIANIATFILEPLNYSHLGASGAIYGVLGFYLYIVINRKDLMDRNSGQIVVTILIIGLIMTFAYSNINILAHLFGLISGAAIAPLFLVGVKPYYMQRAAYTEPSEPVFNPNRWQQRAKKKQLMVRIAWIALAALIIIGILSRLF</sequence>
<gene>
    <name evidence="9" type="ORF">JCM9152_229</name>
</gene>
<feature type="transmembrane region" description="Helical" evidence="7">
    <location>
        <begin position="174"/>
        <end position="194"/>
    </location>
</feature>
<organism evidence="9 10">
    <name type="scientific">Halalkalibacter hemicellulosilyticusJCM 9152</name>
    <dbReference type="NCBI Taxonomy" id="1236971"/>
    <lineage>
        <taxon>Bacteria</taxon>
        <taxon>Bacillati</taxon>
        <taxon>Bacillota</taxon>
        <taxon>Bacilli</taxon>
        <taxon>Bacillales</taxon>
        <taxon>Bacillaceae</taxon>
        <taxon>Halalkalibacter</taxon>
    </lineage>
</organism>
<dbReference type="SUPFAM" id="SSF144091">
    <property type="entry name" value="Rhomboid-like"/>
    <property type="match status" value="1"/>
</dbReference>
<dbReference type="OrthoDB" id="9813074at2"/>
<evidence type="ECO:0000313" key="9">
    <source>
        <dbReference type="EMBL" id="GAE28892.1"/>
    </source>
</evidence>
<comment type="caution">
    <text evidence="9">The sequence shown here is derived from an EMBL/GenBank/DDBJ whole genome shotgun (WGS) entry which is preliminary data.</text>
</comment>